<organism evidence="2 3">
    <name type="scientific">Platanthera guangdongensis</name>
    <dbReference type="NCBI Taxonomy" id="2320717"/>
    <lineage>
        <taxon>Eukaryota</taxon>
        <taxon>Viridiplantae</taxon>
        <taxon>Streptophyta</taxon>
        <taxon>Embryophyta</taxon>
        <taxon>Tracheophyta</taxon>
        <taxon>Spermatophyta</taxon>
        <taxon>Magnoliopsida</taxon>
        <taxon>Liliopsida</taxon>
        <taxon>Asparagales</taxon>
        <taxon>Orchidaceae</taxon>
        <taxon>Orchidoideae</taxon>
        <taxon>Orchideae</taxon>
        <taxon>Orchidinae</taxon>
        <taxon>Platanthera</taxon>
    </lineage>
</organism>
<accession>A0ABR2LMC7</accession>
<evidence type="ECO:0000313" key="2">
    <source>
        <dbReference type="EMBL" id="KAK8943995.1"/>
    </source>
</evidence>
<dbReference type="Proteomes" id="UP001412067">
    <property type="component" value="Unassembled WGS sequence"/>
</dbReference>
<feature type="region of interest" description="Disordered" evidence="1">
    <location>
        <begin position="191"/>
        <end position="212"/>
    </location>
</feature>
<sequence>MKRVELIGCFGCGRYHLLPLIRERGLPPKGVGVTHSRMMSGAALTKPQCQWSPVIIRRQLRTDTPQSTTERNATLPVQTGSLADKLFTARGKNFIFSGLKVSLFFQLHCFNSGDSLMHICAGVGLLSRPHSLSPAAFINHSCSSSLKPLLSLRSESYNLRTTVSASQNTRIHLENLSRLLSPVQREDLPSASNRNDILLPPSASRISSPRAQ</sequence>
<comment type="caution">
    <text evidence="2">The sequence shown here is derived from an EMBL/GenBank/DDBJ whole genome shotgun (WGS) entry which is preliminary data.</text>
</comment>
<evidence type="ECO:0000313" key="3">
    <source>
        <dbReference type="Proteomes" id="UP001412067"/>
    </source>
</evidence>
<proteinExistence type="predicted"/>
<evidence type="ECO:0000256" key="1">
    <source>
        <dbReference type="SAM" id="MobiDB-lite"/>
    </source>
</evidence>
<keyword evidence="3" id="KW-1185">Reference proteome</keyword>
<reference evidence="2 3" key="1">
    <citation type="journal article" date="2022" name="Nat. Plants">
        <title>Genomes of leafy and leafless Platanthera orchids illuminate the evolution of mycoheterotrophy.</title>
        <authorList>
            <person name="Li M.H."/>
            <person name="Liu K.W."/>
            <person name="Li Z."/>
            <person name="Lu H.C."/>
            <person name="Ye Q.L."/>
            <person name="Zhang D."/>
            <person name="Wang J.Y."/>
            <person name="Li Y.F."/>
            <person name="Zhong Z.M."/>
            <person name="Liu X."/>
            <person name="Yu X."/>
            <person name="Liu D.K."/>
            <person name="Tu X.D."/>
            <person name="Liu B."/>
            <person name="Hao Y."/>
            <person name="Liao X.Y."/>
            <person name="Jiang Y.T."/>
            <person name="Sun W.H."/>
            <person name="Chen J."/>
            <person name="Chen Y.Q."/>
            <person name="Ai Y."/>
            <person name="Zhai J.W."/>
            <person name="Wu S.S."/>
            <person name="Zhou Z."/>
            <person name="Hsiao Y.Y."/>
            <person name="Wu W.L."/>
            <person name="Chen Y.Y."/>
            <person name="Lin Y.F."/>
            <person name="Hsu J.L."/>
            <person name="Li C.Y."/>
            <person name="Wang Z.W."/>
            <person name="Zhao X."/>
            <person name="Zhong W.Y."/>
            <person name="Ma X.K."/>
            <person name="Ma L."/>
            <person name="Huang J."/>
            <person name="Chen G.Z."/>
            <person name="Huang M.Z."/>
            <person name="Huang L."/>
            <person name="Peng D.H."/>
            <person name="Luo Y.B."/>
            <person name="Zou S.Q."/>
            <person name="Chen S.P."/>
            <person name="Lan S."/>
            <person name="Tsai W.C."/>
            <person name="Van de Peer Y."/>
            <person name="Liu Z.J."/>
        </authorList>
    </citation>
    <scope>NUCLEOTIDE SEQUENCE [LARGE SCALE GENOMIC DNA]</scope>
    <source>
        <strain evidence="2">Lor288</strain>
    </source>
</reference>
<dbReference type="EMBL" id="JBBWWR010000018">
    <property type="protein sequence ID" value="KAK8943995.1"/>
    <property type="molecule type" value="Genomic_DNA"/>
</dbReference>
<gene>
    <name evidence="2" type="ORF">KSP40_PGU001486</name>
</gene>
<name>A0ABR2LMC7_9ASPA</name>
<protein>
    <submittedName>
        <fullName evidence="2">Uncharacterized protein</fullName>
    </submittedName>
</protein>
<feature type="compositionally biased region" description="Low complexity" evidence="1">
    <location>
        <begin position="197"/>
        <end position="212"/>
    </location>
</feature>